<dbReference type="Proteomes" id="UP000823674">
    <property type="component" value="Chromosome A04"/>
</dbReference>
<protein>
    <submittedName>
        <fullName evidence="1">Uncharacterized protein</fullName>
    </submittedName>
</protein>
<evidence type="ECO:0000313" key="2">
    <source>
        <dbReference type="Proteomes" id="UP000823674"/>
    </source>
</evidence>
<keyword evidence="2" id="KW-1185">Reference proteome</keyword>
<name>A0ABQ7MMX4_BRACM</name>
<reference evidence="1 2" key="1">
    <citation type="submission" date="2021-03" db="EMBL/GenBank/DDBJ databases">
        <authorList>
            <person name="King G.J."/>
            <person name="Bancroft I."/>
            <person name="Baten A."/>
            <person name="Bloomfield J."/>
            <person name="Borpatragohain P."/>
            <person name="He Z."/>
            <person name="Irish N."/>
            <person name="Irwin J."/>
            <person name="Liu K."/>
            <person name="Mauleon R.P."/>
            <person name="Moore J."/>
            <person name="Morris R."/>
            <person name="Ostergaard L."/>
            <person name="Wang B."/>
            <person name="Wells R."/>
        </authorList>
    </citation>
    <scope>NUCLEOTIDE SEQUENCE [LARGE SCALE GENOMIC DNA]</scope>
    <source>
        <strain evidence="1">R-o-18</strain>
        <tissue evidence="1">Leaf</tissue>
    </source>
</reference>
<sequence length="126" mass="14597">MMQRFSDKYFGAASKMTKIGQASMNQDLMVVATKPCSLLFDLYPRILCEASLEDCRLKVPFKFFNYSRVEIEREKVINESTQGVTFQTCLKNLIPCIPNPKTSNYVKFSVRGQLWFLQTIKENVYS</sequence>
<accession>A0ABQ7MMX4</accession>
<comment type="caution">
    <text evidence="1">The sequence shown here is derived from an EMBL/GenBank/DDBJ whole genome shotgun (WGS) entry which is preliminary data.</text>
</comment>
<dbReference type="EMBL" id="JADBGQ010000004">
    <property type="protein sequence ID" value="KAG5400083.1"/>
    <property type="molecule type" value="Genomic_DNA"/>
</dbReference>
<proteinExistence type="predicted"/>
<organism evidence="1 2">
    <name type="scientific">Brassica rapa subsp. trilocularis</name>
    <dbReference type="NCBI Taxonomy" id="1813537"/>
    <lineage>
        <taxon>Eukaryota</taxon>
        <taxon>Viridiplantae</taxon>
        <taxon>Streptophyta</taxon>
        <taxon>Embryophyta</taxon>
        <taxon>Tracheophyta</taxon>
        <taxon>Spermatophyta</taxon>
        <taxon>Magnoliopsida</taxon>
        <taxon>eudicotyledons</taxon>
        <taxon>Gunneridae</taxon>
        <taxon>Pentapetalae</taxon>
        <taxon>rosids</taxon>
        <taxon>malvids</taxon>
        <taxon>Brassicales</taxon>
        <taxon>Brassicaceae</taxon>
        <taxon>Brassiceae</taxon>
        <taxon>Brassica</taxon>
    </lineage>
</organism>
<evidence type="ECO:0000313" key="1">
    <source>
        <dbReference type="EMBL" id="KAG5400083.1"/>
    </source>
</evidence>
<gene>
    <name evidence="1" type="primary">A04p013240.1_BraROA</name>
    <name evidence="1" type="ORF">IGI04_014690</name>
</gene>